<keyword evidence="2" id="KW-0378">Hydrolase</keyword>
<dbReference type="AlphaFoldDB" id="A0AAF5D1C3"/>
<dbReference type="InterPro" id="IPR027417">
    <property type="entry name" value="P-loop_NTPase"/>
</dbReference>
<feature type="region of interest" description="Disordered" evidence="7">
    <location>
        <begin position="283"/>
        <end position="303"/>
    </location>
</feature>
<dbReference type="SUPFAM" id="SSF52540">
    <property type="entry name" value="P-loop containing nucleoside triphosphate hydrolases"/>
    <property type="match status" value="2"/>
</dbReference>
<dbReference type="PANTHER" id="PTHR12131:SF1">
    <property type="entry name" value="ATP-DEPENDENT RNA HELICASE SUPV3L1, MITOCHONDRIAL-RELATED"/>
    <property type="match status" value="1"/>
</dbReference>
<dbReference type="InterPro" id="IPR011545">
    <property type="entry name" value="DEAD/DEAH_box_helicase_dom"/>
</dbReference>
<feature type="compositionally biased region" description="Basic and acidic residues" evidence="7">
    <location>
        <begin position="283"/>
        <end position="294"/>
    </location>
</feature>
<dbReference type="Gene3D" id="1.10.3380.30">
    <property type="match status" value="1"/>
</dbReference>
<dbReference type="InterPro" id="IPR050699">
    <property type="entry name" value="RNA-DNA_Helicase"/>
</dbReference>
<dbReference type="SMART" id="SM00487">
    <property type="entry name" value="DEXDc"/>
    <property type="match status" value="1"/>
</dbReference>
<dbReference type="InterPro" id="IPR012961">
    <property type="entry name" value="Ski2/MTR4_C"/>
</dbReference>
<dbReference type="GO" id="GO:0016787">
    <property type="term" value="F:hydrolase activity"/>
    <property type="evidence" value="ECO:0007669"/>
    <property type="project" value="UniProtKB-KW"/>
</dbReference>
<evidence type="ECO:0000313" key="10">
    <source>
        <dbReference type="Proteomes" id="UP000035681"/>
    </source>
</evidence>
<evidence type="ECO:0000313" key="11">
    <source>
        <dbReference type="WBParaSite" id="TCONS_00005233.p1"/>
    </source>
</evidence>
<dbReference type="Gene3D" id="3.40.50.300">
    <property type="entry name" value="P-loop containing nucleotide triphosphate hydrolases"/>
    <property type="match status" value="2"/>
</dbReference>
<dbReference type="GO" id="GO:0070478">
    <property type="term" value="P:nuclear-transcribed mRNA catabolic process, 3'-5' exonucleolytic nonsense-mediated decay"/>
    <property type="evidence" value="ECO:0007669"/>
    <property type="project" value="TreeGrafter"/>
</dbReference>
<dbReference type="SMART" id="SM01142">
    <property type="entry name" value="DSHCT"/>
    <property type="match status" value="1"/>
</dbReference>
<dbReference type="Pfam" id="PF00271">
    <property type="entry name" value="Helicase_C"/>
    <property type="match status" value="1"/>
</dbReference>
<evidence type="ECO:0000256" key="5">
    <source>
        <dbReference type="ARBA" id="ARBA00047984"/>
    </source>
</evidence>
<evidence type="ECO:0000256" key="2">
    <source>
        <dbReference type="ARBA" id="ARBA00022801"/>
    </source>
</evidence>
<feature type="domain" description="Helicase C-terminal" evidence="9">
    <location>
        <begin position="754"/>
        <end position="957"/>
    </location>
</feature>
<feature type="region of interest" description="Disordered" evidence="7">
    <location>
        <begin position="553"/>
        <end position="702"/>
    </location>
</feature>
<dbReference type="GO" id="GO:0055087">
    <property type="term" value="C:Ski complex"/>
    <property type="evidence" value="ECO:0007669"/>
    <property type="project" value="TreeGrafter"/>
</dbReference>
<sequence length="1488" mass="170948">MAEVKPEGEVKFTSTPVSTAHPRAHSIEDDLAIKLYESKKDTFKLEYEFELDIFQKKAIVCISEDHSCFVAAHTSAGKTVVAENAIAQALSQNDRAIYTSPIKALSNQKFRDFKKKFDDVGLMTGDYQINEDGRVLIMTTEILRSMLYENSSRIYNLGVVVFDEVHYINNDERGHVWEEVLILLPPSVTIVMLSATVPNCMEFADWVGRVKDRNIIVIQTLFRPVPLEHYVYCGFYSNKKGWIEKVYDGKRLIKQKSYETIIKSMEESVINYKKYYQERNKKRSKELISHENKSKSSKKKNNRAKEVYSYYNDERNNIAYIINDKCEGAISVKKEKMLNKICNQRASFESSTDNCSQKSIPESLLKKGNKKGNKNENKKSKKKLKEKNDKKSKVNAKEKANMECNSTINDKNLENKQKEGSQNINKVGYDRVNGTLTPINDAAELFSALKVEGYECSKKDYKKNETKIDDPLPMICLKSEVVNDENELSIECDVKDTTTPEPIIENHNMEKIEKISIKNELDDLLINNKVGNDVIKNSNTINKFCGEISKNSIKNFEDSSSPPSTKPNTSSKNKKKKEKDLQTLTSLSQVEKNTSTPKKKKNRNKNSNPTIESNEKSPKDFQISILSPSTKANDSNSKKNKKKGINEKANSKQTKDNHEITTKNFKISNFPQQPKANDNNGKKKKGKKETTHDGKKSPEDLLKKVETSNLNFQESIKQKEDKLFNNKEGSDKKMIKSNKRPLTYMQKKRNTIASYDKLIKRLERENMIPMVIFVFSRNTCDEYLQSFNNIDLTNELEKLHIEKFFHKCLKELGKEDRTIPQVMMVKEAAIRGFGVHHSGILPLLKEIIEMLFSKGRIKVLFATETFAMGVNMPTKTVVFDSLDKHDGKSKRALTCTEYIQMAGRAGRRGLDTVGNVIIMPNGRELCDFHTMRSMLTGKANLLESKFRITYRMMLSLIRSGEEISIEKMLSQSFAEKLSIRHEEEKEAEIESLKNVLDKTEKVSCISCGIIDGKSTNESIMEEFYNASLDFLEVREKIFSRIKSLIDDNIIGVGKYIIFNYSKLGFSNSLGCITSINNSYKRPIISVATLVPKYKKNDYVNIIKMNKNSQNNDGGFEKYLLLLKGLLNPYPEFVTPHDDVNNSEVLVICDIPVDEIVGIVKGGESNLKFWQEVQEYYLTGSRSKNHEHSPSRAIPTLYFAEKDIHNSTNLMEKLLIPGCNLNSKHKDISEEYTKYSIYRETLTELFKSINRCNNYTNHYENYIDIKRQSSRIETLEKKQMEGLILKQDYEAKLKVLKDYNYVTENELITLKGHVGCYLHYFELMISELIMNNAISKLSDGGITALFSIFALEGRKNYAPAKDIPKDAKRAPKEELDEIEKIFLKYSEELRRVHEKHQAVFYDEIETISYSGMEVAYLWTEGVPLTEILMLTTIPEGNMVRMFQRTLELFKDVSKAAEYIQDRVLASRIEELTIKIKRGIMFQRSLYTHE</sequence>
<feature type="compositionally biased region" description="Polar residues" evidence="7">
    <location>
        <begin position="662"/>
        <end position="674"/>
    </location>
</feature>
<feature type="compositionally biased region" description="Basic and acidic residues" evidence="7">
    <location>
        <begin position="644"/>
        <end position="661"/>
    </location>
</feature>
<dbReference type="PROSITE" id="PS51194">
    <property type="entry name" value="HELICASE_CTER"/>
    <property type="match status" value="1"/>
</dbReference>
<accession>A0AAF5D1C3</accession>
<dbReference type="GO" id="GO:0005524">
    <property type="term" value="F:ATP binding"/>
    <property type="evidence" value="ECO:0007669"/>
    <property type="project" value="UniProtKB-KW"/>
</dbReference>
<dbReference type="GO" id="GO:0003676">
    <property type="term" value="F:nucleic acid binding"/>
    <property type="evidence" value="ECO:0007669"/>
    <property type="project" value="InterPro"/>
</dbReference>
<dbReference type="FunFam" id="3.40.50.300:FF:000190">
    <property type="entry name" value="ATP-dependent RNA helicase"/>
    <property type="match status" value="1"/>
</dbReference>
<protein>
    <submittedName>
        <fullName evidence="11">RNA helicase</fullName>
    </submittedName>
</protein>
<feature type="compositionally biased region" description="Polar residues" evidence="7">
    <location>
        <begin position="582"/>
        <end position="591"/>
    </location>
</feature>
<keyword evidence="10" id="KW-1185">Reference proteome</keyword>
<name>A0AAF5D1C3_STRER</name>
<evidence type="ECO:0000256" key="7">
    <source>
        <dbReference type="SAM" id="MobiDB-lite"/>
    </source>
</evidence>
<dbReference type="PANTHER" id="PTHR12131">
    <property type="entry name" value="ATP-DEPENDENT RNA AND DNA HELICASE"/>
    <property type="match status" value="1"/>
</dbReference>
<comment type="catalytic activity">
    <reaction evidence="5">
        <text>ATP + H2O = ADP + phosphate + H(+)</text>
        <dbReference type="Rhea" id="RHEA:13065"/>
        <dbReference type="ChEBI" id="CHEBI:15377"/>
        <dbReference type="ChEBI" id="CHEBI:15378"/>
        <dbReference type="ChEBI" id="CHEBI:30616"/>
        <dbReference type="ChEBI" id="CHEBI:43474"/>
        <dbReference type="ChEBI" id="CHEBI:456216"/>
        <dbReference type="EC" id="3.6.4.13"/>
    </reaction>
</comment>
<feature type="domain" description="Helicase ATP-binding" evidence="8">
    <location>
        <begin position="59"/>
        <end position="215"/>
    </location>
</feature>
<reference evidence="11" key="1">
    <citation type="submission" date="2024-02" db="UniProtKB">
        <authorList>
            <consortium name="WormBaseParasite"/>
        </authorList>
    </citation>
    <scope>IDENTIFICATION</scope>
</reference>
<keyword evidence="6" id="KW-0175">Coiled coil</keyword>
<keyword evidence="4" id="KW-0067">ATP-binding</keyword>
<feature type="region of interest" description="Disordered" evidence="7">
    <location>
        <begin position="351"/>
        <end position="399"/>
    </location>
</feature>
<dbReference type="GO" id="GO:0003724">
    <property type="term" value="F:RNA helicase activity"/>
    <property type="evidence" value="ECO:0007669"/>
    <property type="project" value="UniProtKB-EC"/>
</dbReference>
<dbReference type="InterPro" id="IPR014001">
    <property type="entry name" value="Helicase_ATP-bd"/>
</dbReference>
<proteinExistence type="predicted"/>
<dbReference type="Pfam" id="PF00270">
    <property type="entry name" value="DEAD"/>
    <property type="match status" value="1"/>
</dbReference>
<dbReference type="InterPro" id="IPR001650">
    <property type="entry name" value="Helicase_C-like"/>
</dbReference>
<evidence type="ECO:0000256" key="4">
    <source>
        <dbReference type="ARBA" id="ARBA00022840"/>
    </source>
</evidence>
<feature type="compositionally biased region" description="Basic and acidic residues" evidence="7">
    <location>
        <begin position="386"/>
        <end position="399"/>
    </location>
</feature>
<evidence type="ECO:0000256" key="3">
    <source>
        <dbReference type="ARBA" id="ARBA00022806"/>
    </source>
</evidence>
<dbReference type="SMART" id="SM00490">
    <property type="entry name" value="HELICc"/>
    <property type="match status" value="1"/>
</dbReference>
<dbReference type="Pfam" id="PF08148">
    <property type="entry name" value="DSHCT"/>
    <property type="match status" value="1"/>
</dbReference>
<feature type="compositionally biased region" description="Polar residues" evidence="7">
    <location>
        <begin position="351"/>
        <end position="360"/>
    </location>
</feature>
<dbReference type="Proteomes" id="UP000035681">
    <property type="component" value="Unplaced"/>
</dbReference>
<keyword evidence="3" id="KW-0347">Helicase</keyword>
<feature type="compositionally biased region" description="Low complexity" evidence="7">
    <location>
        <begin position="559"/>
        <end position="571"/>
    </location>
</feature>
<feature type="compositionally biased region" description="Basic and acidic residues" evidence="7">
    <location>
        <begin position="688"/>
        <end position="702"/>
    </location>
</feature>
<evidence type="ECO:0000259" key="8">
    <source>
        <dbReference type="PROSITE" id="PS51192"/>
    </source>
</evidence>
<feature type="coiled-coil region" evidence="6">
    <location>
        <begin position="702"/>
        <end position="765"/>
    </location>
</feature>
<dbReference type="PROSITE" id="PS51192">
    <property type="entry name" value="HELICASE_ATP_BIND_1"/>
    <property type="match status" value="1"/>
</dbReference>
<evidence type="ECO:0000259" key="9">
    <source>
        <dbReference type="PROSITE" id="PS51194"/>
    </source>
</evidence>
<evidence type="ECO:0000256" key="6">
    <source>
        <dbReference type="SAM" id="Coils"/>
    </source>
</evidence>
<keyword evidence="1" id="KW-0547">Nucleotide-binding</keyword>
<evidence type="ECO:0000256" key="1">
    <source>
        <dbReference type="ARBA" id="ARBA00022741"/>
    </source>
</evidence>
<dbReference type="WBParaSite" id="TCONS_00005233.p1">
    <property type="protein sequence ID" value="TCONS_00005233.p1"/>
    <property type="gene ID" value="XLOC_003562"/>
</dbReference>
<dbReference type="CDD" id="cd18795">
    <property type="entry name" value="SF2_C_Ski2"/>
    <property type="match status" value="1"/>
</dbReference>
<organism evidence="10 11">
    <name type="scientific">Strongyloides stercoralis</name>
    <name type="common">Threadworm</name>
    <dbReference type="NCBI Taxonomy" id="6248"/>
    <lineage>
        <taxon>Eukaryota</taxon>
        <taxon>Metazoa</taxon>
        <taxon>Ecdysozoa</taxon>
        <taxon>Nematoda</taxon>
        <taxon>Chromadorea</taxon>
        <taxon>Rhabditida</taxon>
        <taxon>Tylenchina</taxon>
        <taxon>Panagrolaimomorpha</taxon>
        <taxon>Strongyloidoidea</taxon>
        <taxon>Strongyloididae</taxon>
        <taxon>Strongyloides</taxon>
    </lineage>
</organism>